<reference evidence="1" key="2">
    <citation type="journal article" date="2015" name="Data Brief">
        <title>Shoot transcriptome of the giant reed, Arundo donax.</title>
        <authorList>
            <person name="Barrero R.A."/>
            <person name="Guerrero F.D."/>
            <person name="Moolhuijzen P."/>
            <person name="Goolsby J.A."/>
            <person name="Tidwell J."/>
            <person name="Bellgard S.E."/>
            <person name="Bellgard M.I."/>
        </authorList>
    </citation>
    <scope>NUCLEOTIDE SEQUENCE</scope>
    <source>
        <tissue evidence="1">Shoot tissue taken approximately 20 cm above the soil surface</tissue>
    </source>
</reference>
<dbReference type="AlphaFoldDB" id="A0A0A9CCP9"/>
<evidence type="ECO:0000313" key="1">
    <source>
        <dbReference type="EMBL" id="JAD73371.1"/>
    </source>
</evidence>
<dbReference type="EMBL" id="GBRH01224524">
    <property type="protein sequence ID" value="JAD73371.1"/>
    <property type="molecule type" value="Transcribed_RNA"/>
</dbReference>
<name>A0A0A9CCP9_ARUDO</name>
<accession>A0A0A9CCP9</accession>
<protein>
    <submittedName>
        <fullName evidence="1">Uncharacterized protein</fullName>
    </submittedName>
</protein>
<reference evidence="1" key="1">
    <citation type="submission" date="2014-09" db="EMBL/GenBank/DDBJ databases">
        <authorList>
            <person name="Magalhaes I.L.F."/>
            <person name="Oliveira U."/>
            <person name="Santos F.R."/>
            <person name="Vidigal T.H.D.A."/>
            <person name="Brescovit A.D."/>
            <person name="Santos A.J."/>
        </authorList>
    </citation>
    <scope>NUCLEOTIDE SEQUENCE</scope>
    <source>
        <tissue evidence="1">Shoot tissue taken approximately 20 cm above the soil surface</tissue>
    </source>
</reference>
<proteinExistence type="predicted"/>
<sequence length="66" mass="7163">MTRGKLPCLARVLISTLQSRSGMPWWHAVAIAIAGRVGWSLEAPRWNLFGCRIETGGRATRVVGGS</sequence>
<organism evidence="1">
    <name type="scientific">Arundo donax</name>
    <name type="common">Giant reed</name>
    <name type="synonym">Donax arundinaceus</name>
    <dbReference type="NCBI Taxonomy" id="35708"/>
    <lineage>
        <taxon>Eukaryota</taxon>
        <taxon>Viridiplantae</taxon>
        <taxon>Streptophyta</taxon>
        <taxon>Embryophyta</taxon>
        <taxon>Tracheophyta</taxon>
        <taxon>Spermatophyta</taxon>
        <taxon>Magnoliopsida</taxon>
        <taxon>Liliopsida</taxon>
        <taxon>Poales</taxon>
        <taxon>Poaceae</taxon>
        <taxon>PACMAD clade</taxon>
        <taxon>Arundinoideae</taxon>
        <taxon>Arundineae</taxon>
        <taxon>Arundo</taxon>
    </lineage>
</organism>